<accession>A0A5C8KXR1</accession>
<protein>
    <submittedName>
        <fullName evidence="3">SoxR reducing system RseC family protein</fullName>
    </submittedName>
</protein>
<feature type="region of interest" description="Disordered" evidence="1">
    <location>
        <begin position="134"/>
        <end position="156"/>
    </location>
</feature>
<comment type="caution">
    <text evidence="3">The sequence shown here is derived from an EMBL/GenBank/DDBJ whole genome shotgun (WGS) entry which is preliminary data.</text>
</comment>
<proteinExistence type="predicted"/>
<keyword evidence="4" id="KW-1185">Reference proteome</keyword>
<name>A0A5C8KXR1_9GAMM</name>
<evidence type="ECO:0000256" key="1">
    <source>
        <dbReference type="SAM" id="MobiDB-lite"/>
    </source>
</evidence>
<dbReference type="EMBL" id="VRTS01000001">
    <property type="protein sequence ID" value="TXK65868.1"/>
    <property type="molecule type" value="Genomic_DNA"/>
</dbReference>
<feature type="transmembrane region" description="Helical" evidence="2">
    <location>
        <begin position="77"/>
        <end position="100"/>
    </location>
</feature>
<feature type="compositionally biased region" description="Pro residues" evidence="1">
    <location>
        <begin position="145"/>
        <end position="156"/>
    </location>
</feature>
<gene>
    <name evidence="3" type="ORF">FU658_01875</name>
</gene>
<dbReference type="RefSeq" id="WP_147890541.1">
    <property type="nucleotide sequence ID" value="NZ_VRTS01000001.1"/>
</dbReference>
<keyword evidence="2" id="KW-0812">Transmembrane</keyword>
<organism evidence="3 4">
    <name type="scientific">Alkalisalibacterium limincola</name>
    <dbReference type="NCBI Taxonomy" id="2699169"/>
    <lineage>
        <taxon>Bacteria</taxon>
        <taxon>Pseudomonadati</taxon>
        <taxon>Pseudomonadota</taxon>
        <taxon>Gammaproteobacteria</taxon>
        <taxon>Lysobacterales</taxon>
        <taxon>Lysobacteraceae</taxon>
        <taxon>Alkalisalibacterium</taxon>
    </lineage>
</organism>
<keyword evidence="2" id="KW-0472">Membrane</keyword>
<evidence type="ECO:0000313" key="3">
    <source>
        <dbReference type="EMBL" id="TXK65868.1"/>
    </source>
</evidence>
<dbReference type="Proteomes" id="UP000321248">
    <property type="component" value="Unassembled WGS sequence"/>
</dbReference>
<evidence type="ECO:0000313" key="4">
    <source>
        <dbReference type="Proteomes" id="UP000321248"/>
    </source>
</evidence>
<dbReference type="Pfam" id="PF04246">
    <property type="entry name" value="RseC_MucC"/>
    <property type="match status" value="1"/>
</dbReference>
<reference evidence="3 4" key="1">
    <citation type="submission" date="2019-08" db="EMBL/GenBank/DDBJ databases">
        <authorList>
            <person name="Karlyshev A.V."/>
        </authorList>
    </citation>
    <scope>NUCLEOTIDE SEQUENCE [LARGE SCALE GENOMIC DNA]</scope>
    <source>
        <strain evidence="3 4">Alg18-2.2</strain>
    </source>
</reference>
<dbReference type="AlphaFoldDB" id="A0A5C8KXR1"/>
<keyword evidence="2" id="KW-1133">Transmembrane helix</keyword>
<evidence type="ECO:0000256" key="2">
    <source>
        <dbReference type="SAM" id="Phobius"/>
    </source>
</evidence>
<sequence>MAERDARVTGIAQDNVRLRPDAAACRGCRIGCGGRCNVLRSDESGEITLPLPAGAHLEVGDQVRLAVDELALRRAAFAGYGLALAGLVLGAGLGFGLSLLTGLPRDPSTLLGLLAGTVWMLRRSKRHEFQPRLEKLEANPYPIDDTPPPLQSKPRP</sequence>